<accession>A0A9D7STM3</accession>
<dbReference type="AlphaFoldDB" id="A0A9D7STM3"/>
<protein>
    <recommendedName>
        <fullName evidence="2">Secretion system C-terminal sorting domain-containing protein</fullName>
    </recommendedName>
</protein>
<feature type="domain" description="Secretion system C-terminal sorting" evidence="2">
    <location>
        <begin position="417"/>
        <end position="478"/>
    </location>
</feature>
<feature type="chain" id="PRO_5039302835" description="Secretion system C-terminal sorting domain-containing protein" evidence="1">
    <location>
        <begin position="19"/>
        <end position="490"/>
    </location>
</feature>
<organism evidence="3 4">
    <name type="scientific">Candidatus Opimibacter skivensis</name>
    <dbReference type="NCBI Taxonomy" id="2982028"/>
    <lineage>
        <taxon>Bacteria</taxon>
        <taxon>Pseudomonadati</taxon>
        <taxon>Bacteroidota</taxon>
        <taxon>Saprospiria</taxon>
        <taxon>Saprospirales</taxon>
        <taxon>Saprospiraceae</taxon>
        <taxon>Candidatus Opimibacter</taxon>
    </lineage>
</organism>
<dbReference type="Proteomes" id="UP000808337">
    <property type="component" value="Unassembled WGS sequence"/>
</dbReference>
<dbReference type="Pfam" id="PF18962">
    <property type="entry name" value="Por_Secre_tail"/>
    <property type="match status" value="1"/>
</dbReference>
<comment type="caution">
    <text evidence="3">The sequence shown here is derived from an EMBL/GenBank/DDBJ whole genome shotgun (WGS) entry which is preliminary data.</text>
</comment>
<evidence type="ECO:0000259" key="2">
    <source>
        <dbReference type="Pfam" id="PF18962"/>
    </source>
</evidence>
<name>A0A9D7STM3_9BACT</name>
<gene>
    <name evidence="3" type="ORF">IPP15_11800</name>
</gene>
<reference evidence="3 4" key="1">
    <citation type="submission" date="2020-10" db="EMBL/GenBank/DDBJ databases">
        <title>Connecting structure to function with the recovery of over 1000 high-quality activated sludge metagenome-assembled genomes encoding full-length rRNA genes using long-read sequencing.</title>
        <authorList>
            <person name="Singleton C.M."/>
            <person name="Petriglieri F."/>
            <person name="Kristensen J.M."/>
            <person name="Kirkegaard R.H."/>
            <person name="Michaelsen T.Y."/>
            <person name="Andersen M.H."/>
            <person name="Karst S.M."/>
            <person name="Dueholm M.S."/>
            <person name="Nielsen P.H."/>
            <person name="Albertsen M."/>
        </authorList>
    </citation>
    <scope>NUCLEOTIDE SEQUENCE [LARGE SCALE GENOMIC DNA]</scope>
    <source>
        <strain evidence="3">Ribe_18-Q3-R11-54_MAXAC.273</strain>
    </source>
</reference>
<dbReference type="InterPro" id="IPR026444">
    <property type="entry name" value="Secre_tail"/>
</dbReference>
<keyword evidence="1" id="KW-0732">Signal</keyword>
<evidence type="ECO:0000313" key="4">
    <source>
        <dbReference type="Proteomes" id="UP000808337"/>
    </source>
</evidence>
<evidence type="ECO:0000313" key="3">
    <source>
        <dbReference type="EMBL" id="MBK9983085.1"/>
    </source>
</evidence>
<dbReference type="EMBL" id="JADKGY010000008">
    <property type="protein sequence ID" value="MBK9983085.1"/>
    <property type="molecule type" value="Genomic_DNA"/>
</dbReference>
<feature type="signal peptide" evidence="1">
    <location>
        <begin position="1"/>
        <end position="18"/>
    </location>
</feature>
<proteinExistence type="predicted"/>
<sequence length="490" mass="55692">MKKLIVLLFILSIFEVNAQSDTLFLTFRNSAKESTARIISLSNGYGILNYNYNYADIGNFYSLYLTDFDGNIMQRLDTIRVGNMNIESIQNIEDTDEGILLLANVQLGFLQDAFISIWLDYDLKHTQVRDTFYLNKGEDLIFLKGFKQNTTSGLSESFGLVYDPSMDKNISNIYVSHSKSGKFSRIKKVSLLINPTYIMDFVWMPDRITYFLTYWDRTSMTLDEDFNVLKSLENTYTYKIGDTTFHTIYTFYGCDYNGAKLVCAGTGGPKNNYNFSMSEIGLEEDSLYIKSLHPLLPAGTRDDIVLATLTTDGLGNYIGACAGLFNPFNNAVDPNKLYVTKLTQDLEPTWQIVFQNGKEMANGDMITDKYDDIGIIGSLWDSEFLGKTQGYFLKIFHDGSFTNIVDPHYGSYQTMKIYPCPAHEVLFIDMESPDNFSGDIMSLDGRLNKSFLLKDSHESLDISSLTPGTYYIHFYKKGFNLIQTASFVKI</sequence>
<evidence type="ECO:0000256" key="1">
    <source>
        <dbReference type="SAM" id="SignalP"/>
    </source>
</evidence>